<comment type="similarity">
    <text evidence="6">Belongs to the GTP-dependent DPCK family.</text>
</comment>
<comment type="caution">
    <text evidence="7">The sequence shown here is derived from an EMBL/GenBank/DDBJ whole genome shotgun (WGS) entry which is preliminary data.</text>
</comment>
<feature type="binding site" evidence="6">
    <location>
        <position position="48"/>
    </location>
    <ligand>
        <name>GTP</name>
        <dbReference type="ChEBI" id="CHEBI:37565"/>
    </ligand>
</feature>
<dbReference type="PATRIC" id="fig|1706437.3.peg.1708"/>
<keyword evidence="1 6" id="KW-0808">Transferase</keyword>
<dbReference type="PATRIC" id="fig|1706438.3.peg.1614"/>
<organism evidence="7 11">
    <name type="scientific">Candidatus Methanofastidiosum methylothiophilum</name>
    <dbReference type="NCBI Taxonomy" id="1705564"/>
    <lineage>
        <taxon>Archaea</taxon>
        <taxon>Methanobacteriati</taxon>
        <taxon>Methanobacteriota</taxon>
        <taxon>Stenosarchaea group</taxon>
        <taxon>Candidatus Methanofastidiosia</taxon>
        <taxon>Candidatus Methanofastidiosales</taxon>
        <taxon>Candidatus Methanofastidiosaceae</taxon>
        <taxon>Candidatus Methanofastidiosum</taxon>
    </lineage>
</organism>
<comment type="catalytic activity">
    <reaction evidence="6">
        <text>3'-dephospho-CoA + GTP = GDP + CoA + H(+)</text>
        <dbReference type="Rhea" id="RHEA:61156"/>
        <dbReference type="ChEBI" id="CHEBI:15378"/>
        <dbReference type="ChEBI" id="CHEBI:37565"/>
        <dbReference type="ChEBI" id="CHEBI:57287"/>
        <dbReference type="ChEBI" id="CHEBI:57328"/>
        <dbReference type="ChEBI" id="CHEBI:58189"/>
        <dbReference type="EC" id="2.7.1.237"/>
    </reaction>
</comment>
<evidence type="ECO:0000256" key="1">
    <source>
        <dbReference type="ARBA" id="ARBA00022679"/>
    </source>
</evidence>
<dbReference type="InterPro" id="IPR007164">
    <property type="entry name" value="GTP-dep_dephospho-CoA_kin"/>
</dbReference>
<evidence type="ECO:0000256" key="5">
    <source>
        <dbReference type="ARBA" id="ARBA00023134"/>
    </source>
</evidence>
<dbReference type="PATRIC" id="fig|1706436.3.peg.1537"/>
<evidence type="ECO:0000256" key="3">
    <source>
        <dbReference type="ARBA" id="ARBA00022777"/>
    </source>
</evidence>
<comment type="function">
    <text evidence="6">Catalyzes the GTP-dependent phosphorylation of the 3'-hydroxyl group of dephosphocoenzyme A to form coenzyme A (CoA).</text>
</comment>
<evidence type="ECO:0000256" key="4">
    <source>
        <dbReference type="ARBA" id="ARBA00022993"/>
    </source>
</evidence>
<protein>
    <recommendedName>
        <fullName evidence="6">GTP-dependent dephospho-CoA kinase</fullName>
        <ecNumber evidence="6">2.7.1.237</ecNumber>
    </recommendedName>
    <alternativeName>
        <fullName evidence="6">Dephospho-coenzyme A kinase</fullName>
        <shortName evidence="6">DPCK</shortName>
    </alternativeName>
</protein>
<dbReference type="PANTHER" id="PTHR40732:SF1">
    <property type="entry name" value="GTP-DEPENDENT DEPHOSPHO-COA KINASE"/>
    <property type="match status" value="1"/>
</dbReference>
<proteinExistence type="inferred from homology"/>
<dbReference type="Proteomes" id="UP000091929">
    <property type="component" value="Unassembled WGS sequence"/>
</dbReference>
<evidence type="ECO:0000256" key="2">
    <source>
        <dbReference type="ARBA" id="ARBA00022741"/>
    </source>
</evidence>
<gene>
    <name evidence="7" type="ORF">APG10_01520</name>
    <name evidence="8" type="ORF">APG11_01700</name>
    <name evidence="9" type="ORF">APG12_01609</name>
</gene>
<keyword evidence="2 6" id="KW-0547">Nucleotide-binding</keyword>
<reference evidence="10 11" key="1">
    <citation type="journal article" date="2016" name="ISME J.">
        <title>Chasing the elusive Euryarchaeota class WSA2: genomes reveal a uniquely fastidious methyl-reducing methanogen.</title>
        <authorList>
            <person name="Nobu M.K."/>
            <person name="Narihiro T."/>
            <person name="Kuroda K."/>
            <person name="Mei R."/>
            <person name="Liu W.T."/>
        </authorList>
    </citation>
    <scope>NUCLEOTIDE SEQUENCE [LARGE SCALE GENOMIC DNA]</scope>
    <source>
        <strain evidence="7">B03fssc0709_Meth_Bin005</strain>
        <strain evidence="8">B15fssc0709_Meth_Bin003</strain>
        <strain evidence="9">BMIXfssc0709_Meth_Bin006</strain>
    </source>
</reference>
<accession>A0A150IW68</accession>
<dbReference type="AlphaFoldDB" id="A0A150IIN2"/>
<keyword evidence="5 6" id="KW-0342">GTP-binding</keyword>
<dbReference type="EC" id="2.7.1.237" evidence="6"/>
<comment type="pathway">
    <text evidence="6">Cofactor biosynthesis; coenzyme A biosynthesis.</text>
</comment>
<evidence type="ECO:0000313" key="10">
    <source>
        <dbReference type="Proteomes" id="UP000091929"/>
    </source>
</evidence>
<sequence>MALVLTESLRLKLKSPMGLLIQGDEKSVMERVLPLIEGKRVISVGDVVSQNLINYGAFPELVIVDGRNLRVEIGDTIDCEDTTIVENPQSEITGELWVAIERFFKDKTKRFKKILVEGEEDLAVMPAVLHGDGDTVVLYGQPGEGIVIIEVTEQKKKEISDYLNEMEGDLWN</sequence>
<dbReference type="HAMAP" id="MF_00590">
    <property type="entry name" value="Dephospho_CoA_kinase_GTP_dep"/>
    <property type="match status" value="1"/>
</dbReference>
<feature type="binding site" evidence="6">
    <location>
        <position position="46"/>
    </location>
    <ligand>
        <name>GTP</name>
        <dbReference type="ChEBI" id="CHEBI:37565"/>
    </ligand>
</feature>
<evidence type="ECO:0000313" key="11">
    <source>
        <dbReference type="Proteomes" id="UP000092401"/>
    </source>
</evidence>
<feature type="binding site" evidence="6">
    <location>
        <position position="120"/>
    </location>
    <ligand>
        <name>GTP</name>
        <dbReference type="ChEBI" id="CHEBI:37565"/>
    </ligand>
</feature>
<dbReference type="Proteomes" id="UP000092401">
    <property type="component" value="Unassembled WGS sequence"/>
</dbReference>
<comment type="caution">
    <text evidence="6">Lacks conserved residue(s) required for the propagation of feature annotation.</text>
</comment>
<dbReference type="Proteomes" id="UP000092403">
    <property type="component" value="Unassembled WGS sequence"/>
</dbReference>
<dbReference type="PIRSF" id="PIRSF006533">
    <property type="entry name" value="UCP006533"/>
    <property type="match status" value="1"/>
</dbReference>
<evidence type="ECO:0000313" key="8">
    <source>
        <dbReference type="EMBL" id="KYC46760.1"/>
    </source>
</evidence>
<keyword evidence="3 6" id="KW-0418">Kinase</keyword>
<dbReference type="UniPathway" id="UPA00241"/>
<dbReference type="EMBL" id="LNJC01000042">
    <property type="protein sequence ID" value="KYC49227.1"/>
    <property type="molecule type" value="Genomic_DNA"/>
</dbReference>
<dbReference type="GO" id="GO:0015937">
    <property type="term" value="P:coenzyme A biosynthetic process"/>
    <property type="evidence" value="ECO:0007669"/>
    <property type="project" value="UniProtKB-UniRule"/>
</dbReference>
<evidence type="ECO:0000256" key="6">
    <source>
        <dbReference type="HAMAP-Rule" id="MF_00590"/>
    </source>
</evidence>
<dbReference type="GO" id="GO:0016301">
    <property type="term" value="F:kinase activity"/>
    <property type="evidence" value="ECO:0007669"/>
    <property type="project" value="UniProtKB-UniRule"/>
</dbReference>
<dbReference type="EMBL" id="LNGF01000047">
    <property type="protein sequence ID" value="KYC46760.1"/>
    <property type="molecule type" value="Genomic_DNA"/>
</dbReference>
<feature type="binding site" evidence="6">
    <location>
        <position position="47"/>
    </location>
    <ligand>
        <name>GTP</name>
        <dbReference type="ChEBI" id="CHEBI:37565"/>
    </ligand>
</feature>
<evidence type="ECO:0000313" key="9">
    <source>
        <dbReference type="EMBL" id="KYC49227.1"/>
    </source>
</evidence>
<dbReference type="EMBL" id="LNGE01000048">
    <property type="protein sequence ID" value="KYC44675.1"/>
    <property type="molecule type" value="Genomic_DNA"/>
</dbReference>
<dbReference type="GO" id="GO:0005525">
    <property type="term" value="F:GTP binding"/>
    <property type="evidence" value="ECO:0007669"/>
    <property type="project" value="UniProtKB-UniRule"/>
</dbReference>
<dbReference type="Pfam" id="PF04019">
    <property type="entry name" value="DUF359"/>
    <property type="match status" value="1"/>
</dbReference>
<dbReference type="PANTHER" id="PTHR40732">
    <property type="entry name" value="UPF0218 PROTEIN TK1697"/>
    <property type="match status" value="1"/>
</dbReference>
<accession>A0A150IP90</accession>
<feature type="binding site" evidence="6">
    <location>
        <position position="65"/>
    </location>
    <ligand>
        <name>GTP</name>
        <dbReference type="ChEBI" id="CHEBI:37565"/>
    </ligand>
</feature>
<evidence type="ECO:0000313" key="7">
    <source>
        <dbReference type="EMBL" id="KYC44675.1"/>
    </source>
</evidence>
<accession>A0A150IIN2</accession>
<keyword evidence="4 6" id="KW-0173">Coenzyme A biosynthesis</keyword>
<name>A0A150IIN2_9EURY</name>